<organism evidence="1 2">
    <name type="scientific">Linnemannia schmuckeri</name>
    <dbReference type="NCBI Taxonomy" id="64567"/>
    <lineage>
        <taxon>Eukaryota</taxon>
        <taxon>Fungi</taxon>
        <taxon>Fungi incertae sedis</taxon>
        <taxon>Mucoromycota</taxon>
        <taxon>Mortierellomycotina</taxon>
        <taxon>Mortierellomycetes</taxon>
        <taxon>Mortierellales</taxon>
        <taxon>Mortierellaceae</taxon>
        <taxon>Linnemannia</taxon>
    </lineage>
</organism>
<dbReference type="AlphaFoldDB" id="A0A9P5RQ99"/>
<accession>A0A9P5RQ99</accession>
<evidence type="ECO:0000313" key="2">
    <source>
        <dbReference type="Proteomes" id="UP000748756"/>
    </source>
</evidence>
<keyword evidence="2" id="KW-1185">Reference proteome</keyword>
<reference evidence="1" key="1">
    <citation type="journal article" date="2020" name="Fungal Divers.">
        <title>Resolving the Mortierellaceae phylogeny through synthesis of multi-gene phylogenetics and phylogenomics.</title>
        <authorList>
            <person name="Vandepol N."/>
            <person name="Liber J."/>
            <person name="Desiro A."/>
            <person name="Na H."/>
            <person name="Kennedy M."/>
            <person name="Barry K."/>
            <person name="Grigoriev I.V."/>
            <person name="Miller A.N."/>
            <person name="O'Donnell K."/>
            <person name="Stajich J.E."/>
            <person name="Bonito G."/>
        </authorList>
    </citation>
    <scope>NUCLEOTIDE SEQUENCE</scope>
    <source>
        <strain evidence="1">NRRL 6426</strain>
    </source>
</reference>
<name>A0A9P5RQ99_9FUNG</name>
<dbReference type="SUPFAM" id="SSF52047">
    <property type="entry name" value="RNI-like"/>
    <property type="match status" value="1"/>
</dbReference>
<evidence type="ECO:0000313" key="1">
    <source>
        <dbReference type="EMBL" id="KAF9140969.1"/>
    </source>
</evidence>
<proteinExistence type="predicted"/>
<protein>
    <submittedName>
        <fullName evidence="1">Uncharacterized protein</fullName>
    </submittedName>
</protein>
<sequence>MTANLLDTLPYEIQENIGHYFQQHELAFTPELFNAICEHAPILEFLDLGGDTFVHGDRIDQLMCSLPNLKVLSVENNHQVKHSGGWLDARTIVDSEWVCNNLEGLSCEILNIPRLDIPRDIFSGPVNDGIKSGTWEENIALQRRIHAKLTRFTNLRVLTLNSPIDEYECEH</sequence>
<dbReference type="EMBL" id="JAAAUQ010001261">
    <property type="protein sequence ID" value="KAF9140969.1"/>
    <property type="molecule type" value="Genomic_DNA"/>
</dbReference>
<dbReference type="OrthoDB" id="2447612at2759"/>
<comment type="caution">
    <text evidence="1">The sequence shown here is derived from an EMBL/GenBank/DDBJ whole genome shotgun (WGS) entry which is preliminary data.</text>
</comment>
<dbReference type="Proteomes" id="UP000748756">
    <property type="component" value="Unassembled WGS sequence"/>
</dbReference>
<gene>
    <name evidence="1" type="ORF">BG015_001453</name>
</gene>